<dbReference type="EMBL" id="JASCZI010151142">
    <property type="protein sequence ID" value="MED6170108.1"/>
    <property type="molecule type" value="Genomic_DNA"/>
</dbReference>
<organism evidence="2 3">
    <name type="scientific">Stylosanthes scabra</name>
    <dbReference type="NCBI Taxonomy" id="79078"/>
    <lineage>
        <taxon>Eukaryota</taxon>
        <taxon>Viridiplantae</taxon>
        <taxon>Streptophyta</taxon>
        <taxon>Embryophyta</taxon>
        <taxon>Tracheophyta</taxon>
        <taxon>Spermatophyta</taxon>
        <taxon>Magnoliopsida</taxon>
        <taxon>eudicotyledons</taxon>
        <taxon>Gunneridae</taxon>
        <taxon>Pentapetalae</taxon>
        <taxon>rosids</taxon>
        <taxon>fabids</taxon>
        <taxon>Fabales</taxon>
        <taxon>Fabaceae</taxon>
        <taxon>Papilionoideae</taxon>
        <taxon>50 kb inversion clade</taxon>
        <taxon>dalbergioids sensu lato</taxon>
        <taxon>Dalbergieae</taxon>
        <taxon>Pterocarpus clade</taxon>
        <taxon>Stylosanthes</taxon>
    </lineage>
</organism>
<dbReference type="Proteomes" id="UP001341840">
    <property type="component" value="Unassembled WGS sequence"/>
</dbReference>
<protein>
    <submittedName>
        <fullName evidence="2">Uncharacterized protein</fullName>
    </submittedName>
</protein>
<feature type="region of interest" description="Disordered" evidence="1">
    <location>
        <begin position="100"/>
        <end position="155"/>
    </location>
</feature>
<proteinExistence type="predicted"/>
<keyword evidence="3" id="KW-1185">Reference proteome</keyword>
<gene>
    <name evidence="2" type="ORF">PIB30_027708</name>
</gene>
<accession>A0ABU6VCZ6</accession>
<comment type="caution">
    <text evidence="2">The sequence shown here is derived from an EMBL/GenBank/DDBJ whole genome shotgun (WGS) entry which is preliminary data.</text>
</comment>
<feature type="compositionally biased region" description="Basic and acidic residues" evidence="1">
    <location>
        <begin position="133"/>
        <end position="148"/>
    </location>
</feature>
<sequence>MFLTPGLSHGLDNGADGRKSHMWGRDAPCVASVPEDEQPDESMVAALIGGDHNKADGASGTKTLVGMNNAYTAGNAAVGRTDGMTLAEVISACAAGEAKAAGTSKAMADNTESPKPAGLDHNEAKWAALADIPAERRPELRQTPEKADPSSGHRT</sequence>
<evidence type="ECO:0000313" key="3">
    <source>
        <dbReference type="Proteomes" id="UP001341840"/>
    </source>
</evidence>
<reference evidence="2 3" key="1">
    <citation type="journal article" date="2023" name="Plants (Basel)">
        <title>Bridging the Gap: Combining Genomics and Transcriptomics Approaches to Understand Stylosanthes scabra, an Orphan Legume from the Brazilian Caatinga.</title>
        <authorList>
            <person name="Ferreira-Neto J.R.C."/>
            <person name="da Silva M.D."/>
            <person name="Binneck E."/>
            <person name="de Melo N.F."/>
            <person name="da Silva R.H."/>
            <person name="de Melo A.L.T.M."/>
            <person name="Pandolfi V."/>
            <person name="Bustamante F.O."/>
            <person name="Brasileiro-Vidal A.C."/>
            <person name="Benko-Iseppon A.M."/>
        </authorList>
    </citation>
    <scope>NUCLEOTIDE SEQUENCE [LARGE SCALE GENOMIC DNA]</scope>
    <source>
        <tissue evidence="2">Leaves</tissue>
    </source>
</reference>
<name>A0ABU6VCZ6_9FABA</name>
<evidence type="ECO:0000313" key="2">
    <source>
        <dbReference type="EMBL" id="MED6170108.1"/>
    </source>
</evidence>
<evidence type="ECO:0000256" key="1">
    <source>
        <dbReference type="SAM" id="MobiDB-lite"/>
    </source>
</evidence>